<evidence type="ECO:0000313" key="6">
    <source>
        <dbReference type="Proteomes" id="UP000461234"/>
    </source>
</evidence>
<dbReference type="EMBL" id="CP008706">
    <property type="protein sequence ID" value="AKA32529.1"/>
    <property type="molecule type" value="Genomic_DNA"/>
</dbReference>
<reference evidence="2 6" key="4">
    <citation type="submission" date="2019-10" db="EMBL/GenBank/DDBJ databases">
        <title>Genetic environment of the oxa23 gene and comparative analysis of carbapenem resistant Acinetobacter baumannii isolates belonging to global clone 1, lineage 2 recovered in a burns hospital outbreak in 2012-2013.</title>
        <authorList>
            <person name="Douraghi M."/>
            <person name="Aris P."/>
            <person name="Kenyon J."/>
            <person name="Hamidian M."/>
        </authorList>
    </citation>
    <scope>NUCLEOTIDE SEQUENCE [LARGE SCALE GENOMIC DNA]</scope>
    <source>
        <strain evidence="2 6">ABS103</strain>
    </source>
</reference>
<evidence type="ECO:0000313" key="3">
    <source>
        <dbReference type="EMBL" id="RSR47196.1"/>
    </source>
</evidence>
<dbReference type="PROSITE" id="PS51257">
    <property type="entry name" value="PROKAR_LIPOPROTEIN"/>
    <property type="match status" value="1"/>
</dbReference>
<reference evidence="3 5" key="3">
    <citation type="submission" date="2018-10" db="EMBL/GenBank/DDBJ databases">
        <title>GWAS and RNA-Seq identify cryptic mechanisms of antimicrobial resistance in Acinetobacter baumannii.</title>
        <authorList>
            <person name="Sahl J.W."/>
        </authorList>
    </citation>
    <scope>NUCLEOTIDE SEQUENCE [LARGE SCALE GENOMIC DNA]</scope>
    <source>
        <strain evidence="3 5">TG28175</strain>
    </source>
</reference>
<evidence type="ECO:0000313" key="5">
    <source>
        <dbReference type="Proteomes" id="UP000280073"/>
    </source>
</evidence>
<dbReference type="AlphaFoldDB" id="A0A0D5YKT6"/>
<evidence type="ECO:0000313" key="4">
    <source>
        <dbReference type="Proteomes" id="UP000032746"/>
    </source>
</evidence>
<organism evidence="1 4">
    <name type="scientific">Acinetobacter baumannii</name>
    <dbReference type="NCBI Taxonomy" id="470"/>
    <lineage>
        <taxon>Bacteria</taxon>
        <taxon>Pseudomonadati</taxon>
        <taxon>Pseudomonadota</taxon>
        <taxon>Gammaproteobacteria</taxon>
        <taxon>Moraxellales</taxon>
        <taxon>Moraxellaceae</taxon>
        <taxon>Acinetobacter</taxon>
        <taxon>Acinetobacter calcoaceticus/baumannii complex</taxon>
    </lineage>
</organism>
<evidence type="ECO:0000313" key="1">
    <source>
        <dbReference type="EMBL" id="AKA32529.1"/>
    </source>
</evidence>
<reference evidence="4" key="2">
    <citation type="submission" date="2015-03" db="EMBL/GenBank/DDBJ databases">
        <authorList>
            <person name="Gallagher L.A."/>
            <person name="Hayden H.S."/>
            <person name="Weiss E.J."/>
            <person name="Hager K.R."/>
            <person name="Ramage E."/>
            <person name="Radey M.R."/>
            <person name="Bydalek R."/>
            <person name="Manoil C."/>
            <person name="Miller S.I."/>
            <person name="Brittnacher M.J."/>
        </authorList>
    </citation>
    <scope>NUCLEOTIDE SEQUENCE [LARGE SCALE GENOMIC DNA]</scope>
    <source>
        <strain evidence="4">AB5075-UW</strain>
    </source>
</reference>
<evidence type="ECO:0008006" key="7">
    <source>
        <dbReference type="Google" id="ProtNLM"/>
    </source>
</evidence>
<dbReference type="Proteomes" id="UP000032746">
    <property type="component" value="Chromosome"/>
</dbReference>
<gene>
    <name evidence="1" type="ORF">ABUW_2812</name>
    <name evidence="3" type="ORF">EA686_19380</name>
    <name evidence="2" type="ORF">F2P40_11365</name>
</gene>
<dbReference type="EMBL" id="RFDI01001248">
    <property type="protein sequence ID" value="RSR47196.1"/>
    <property type="molecule type" value="Genomic_DNA"/>
</dbReference>
<dbReference type="EMBL" id="WIOC01000012">
    <property type="protein sequence ID" value="MQR49916.1"/>
    <property type="molecule type" value="Genomic_DNA"/>
</dbReference>
<protein>
    <recommendedName>
        <fullName evidence="7">Lipoprotein</fullName>
    </recommendedName>
</protein>
<reference evidence="1 4" key="1">
    <citation type="journal article" date="2015" name="J. Bacteriol.">
        <title>Resources for Genetic and Genomic Analysis of Emerging Pathogen Acinetobacter baumannii.</title>
        <authorList>
            <person name="Gallagher L.A."/>
            <person name="Ramage E."/>
            <person name="Weiss E.J."/>
            <person name="Radey M."/>
            <person name="Hayden H.S."/>
            <person name="Held K.G."/>
            <person name="Huse H.K."/>
            <person name="Zurawski D.V."/>
            <person name="Brittnacher M.J."/>
            <person name="Manoil C."/>
        </authorList>
    </citation>
    <scope>NUCLEOTIDE SEQUENCE [LARGE SCALE GENOMIC DNA]</scope>
    <source>
        <strain evidence="1 4">AB5075-UW</strain>
    </source>
</reference>
<dbReference type="RefSeq" id="WP_000590701.1">
    <property type="nucleotide sequence ID" value="NZ_CP043458.1"/>
</dbReference>
<name>A0A0D5YKT6_ACIBA</name>
<dbReference type="Proteomes" id="UP000461234">
    <property type="component" value="Unassembled WGS sequence"/>
</dbReference>
<proteinExistence type="predicted"/>
<dbReference type="PATRIC" id="fig|470.1314.peg.792"/>
<evidence type="ECO:0000313" key="2">
    <source>
        <dbReference type="EMBL" id="MQR49916.1"/>
    </source>
</evidence>
<accession>A0A0D5YKT6</accession>
<sequence>MIKINCLMLITGLSLLLSGCKKDVEIKPQFKSSNEATPHDYSSVPAEQFKGKLSFLKNNWIKSLLIKRLF</sequence>
<dbReference type="Proteomes" id="UP000280073">
    <property type="component" value="Unassembled WGS sequence"/>
</dbReference>